<gene>
    <name evidence="3" type="ORF">BIV18_00655</name>
</gene>
<dbReference type="STRING" id="1465756.BIV18_00655"/>
<evidence type="ECO:0000256" key="1">
    <source>
        <dbReference type="SAM" id="SignalP"/>
    </source>
</evidence>
<proteinExistence type="predicted"/>
<evidence type="ECO:0000313" key="3">
    <source>
        <dbReference type="EMBL" id="OLR64162.1"/>
    </source>
</evidence>
<keyword evidence="4" id="KW-1185">Reference proteome</keyword>
<sequence>MKRRFTLLIAVVMLLTAMATNVFASSANNNSKVSPKEWQEWFNGLSKEEQLSVNYEPSQVLKALSANEVSKVNIDDKYETKTFLTELQNLYPTMEKKSINQYISSYIEIFNMYRGMYPNLSNKAIAEKAKANMLNKIEYTIDDSEYEAKDIIIRSAKEPDGYEAIVDYINKNLKPNYYATLDTTEENINILKRHINSLPNEVKESALLYIEDMESEDNFDETIAKKYLKTNILYRSSEKDAASKCVAYAKEYWKDYNPSYPDWDVDCANFVSQCLYAGEKKMKHEYPKIDDSRNWFSYGSKKEPSQVSSTWRGANMFKWHWVSRSYAYKDFDLSKNGELSRLYNYAQAGYPISFLNSKDGAYHTLIITGFNNNTKDVGVRNHSGRVNNENTGVRWLSGDNVKVRVYVVYKL</sequence>
<dbReference type="InterPro" id="IPR024301">
    <property type="entry name" value="Amidase_6"/>
</dbReference>
<feature type="domain" description="Putative amidase" evidence="2">
    <location>
        <begin position="242"/>
        <end position="386"/>
    </location>
</feature>
<protein>
    <recommendedName>
        <fullName evidence="2">Putative amidase domain-containing protein</fullName>
    </recommendedName>
</protein>
<feature type="signal peptide" evidence="1">
    <location>
        <begin position="1"/>
        <end position="24"/>
    </location>
</feature>
<dbReference type="EMBL" id="MJIH01000001">
    <property type="protein sequence ID" value="OLR64162.1"/>
    <property type="molecule type" value="Genomic_DNA"/>
</dbReference>
<evidence type="ECO:0000313" key="4">
    <source>
        <dbReference type="Proteomes" id="UP000187166"/>
    </source>
</evidence>
<dbReference type="AlphaFoldDB" id="A0A1U7LXK8"/>
<keyword evidence="1" id="KW-0732">Signal</keyword>
<feature type="chain" id="PRO_5013295995" description="Putative amidase domain-containing protein" evidence="1">
    <location>
        <begin position="25"/>
        <end position="411"/>
    </location>
</feature>
<organism evidence="3 4">
    <name type="scientific">Peptoniphilus porci</name>
    <dbReference type="NCBI Taxonomy" id="2652280"/>
    <lineage>
        <taxon>Bacteria</taxon>
        <taxon>Bacillati</taxon>
        <taxon>Bacillota</taxon>
        <taxon>Tissierellia</taxon>
        <taxon>Tissierellales</taxon>
        <taxon>Peptoniphilaceae</taxon>
        <taxon>Peptoniphilus</taxon>
    </lineage>
</organism>
<comment type="caution">
    <text evidence="3">The sequence shown here is derived from an EMBL/GenBank/DDBJ whole genome shotgun (WGS) entry which is preliminary data.</text>
</comment>
<accession>A0A1U7LXK8</accession>
<dbReference type="Proteomes" id="UP000187166">
    <property type="component" value="Unassembled WGS sequence"/>
</dbReference>
<dbReference type="Pfam" id="PF12671">
    <property type="entry name" value="Amidase_6"/>
    <property type="match status" value="1"/>
</dbReference>
<reference evidence="3 4" key="1">
    <citation type="journal article" date="2016" name="Appl. Environ. Microbiol.">
        <title>Function and Phylogeny of Bacterial Butyryl Coenzyme A:Acetate Transferases and Their Diversity in the Proximal Colon of Swine.</title>
        <authorList>
            <person name="Trachsel J."/>
            <person name="Bayles D.O."/>
            <person name="Looft T."/>
            <person name="Levine U.Y."/>
            <person name="Allen H.K."/>
        </authorList>
    </citation>
    <scope>NUCLEOTIDE SEQUENCE [LARGE SCALE GENOMIC DNA]</scope>
    <source>
        <strain evidence="3 4">35-6-1</strain>
    </source>
</reference>
<name>A0A1U7LXK8_9FIRM</name>
<evidence type="ECO:0000259" key="2">
    <source>
        <dbReference type="Pfam" id="PF12671"/>
    </source>
</evidence>